<keyword evidence="3" id="KW-0413">Isomerase</keyword>
<dbReference type="Proteomes" id="UP001245370">
    <property type="component" value="Unassembled WGS sequence"/>
</dbReference>
<dbReference type="PANTHER" id="PTHR48101">
    <property type="entry name" value="METHYLMALONYL-COA MUTASE, MITOCHONDRIAL-RELATED"/>
    <property type="match status" value="1"/>
</dbReference>
<dbReference type="GO" id="GO:0005737">
    <property type="term" value="C:cytoplasm"/>
    <property type="evidence" value="ECO:0007669"/>
    <property type="project" value="TreeGrafter"/>
</dbReference>
<evidence type="ECO:0000313" key="4">
    <source>
        <dbReference type="Proteomes" id="UP001144397"/>
    </source>
</evidence>
<reference evidence="2" key="1">
    <citation type="submission" date="2022-12" db="EMBL/GenBank/DDBJ databases">
        <title>Reference genome sequencing for broad-spectrum identification of bacterial and archaeal isolates by mass spectrometry.</title>
        <authorList>
            <person name="Sekiguchi Y."/>
            <person name="Tourlousse D.M."/>
        </authorList>
    </citation>
    <scope>NUCLEOTIDE SEQUENCE</scope>
    <source>
        <strain evidence="2">301</strain>
    </source>
</reference>
<dbReference type="EC" id="5.4.99.2" evidence="3"/>
<evidence type="ECO:0000259" key="1">
    <source>
        <dbReference type="Pfam" id="PF01642"/>
    </source>
</evidence>
<evidence type="ECO:0000313" key="3">
    <source>
        <dbReference type="EMBL" id="MDR6335217.1"/>
    </source>
</evidence>
<reference evidence="3 5" key="2">
    <citation type="submission" date="2023-07" db="EMBL/GenBank/DDBJ databases">
        <title>Genomic Encyclopedia of Type Strains, Phase IV (KMG-IV): sequencing the most valuable type-strain genomes for metagenomic binning, comparative biology and taxonomic classification.</title>
        <authorList>
            <person name="Goeker M."/>
        </authorList>
    </citation>
    <scope>NUCLEOTIDE SEQUENCE [LARGE SCALE GENOMIC DNA]</scope>
    <source>
        <strain evidence="3 5">DSM 338</strain>
    </source>
</reference>
<dbReference type="InterPro" id="IPR016176">
    <property type="entry name" value="Cbl-dep_enz_cat"/>
</dbReference>
<feature type="domain" description="Methylmalonyl-CoA mutase alpha/beta chain catalytic" evidence="1">
    <location>
        <begin position="67"/>
        <end position="440"/>
    </location>
</feature>
<sequence length="614" mass="63628">MTDATALPFATDIAPVTRADWLKLVEGVLKGAPYDKRLVTRTYEGLALDALPERKADAPIVAGRPAGAPWVISMRVDQTDAAEANAQALEDLDGGASGLALVFAASPSAHGFGLPEGTDLAVVLKDVLLDLIDVRIESGAFQGREDALAFADLVEARGFKPEGVSVSFGLDPLSDFAAHGTLPMAWPLLAKRFAETSAILAARGFAGPFARADGGIYHAAGASDAQELAAVLATMVAYLKAYAEAGIALEEAAGRIEAALVADVNQTATIAKFRAIRLLWAAVLRECGLPEKPLKLHGTTAWRSLTRRDPYVNLLRNTVAAFAAGVGGADSVTVLPFTQALGLPDAFARRLSRNTQVMLLEESNVHRVADPAAGAGAMEAHTDGLAAKAWDLFRTIEKRGGMADVLEDRWFKAEIAEVKAKRDADVATRKAPITGTSEFPILVQEVPEVLAPLSPTPAPVADGALAPYRIAEAFEALRDAAEAAPKAPVAFLATLGPVAAFTARATFAKNFFEAGGIAAPVPDGFADLDALVAAFKASGTPFACLVSSDEVYGAEGAAAAEALKAAGATAVWLAGKPAAELQATLAGVGVTDFIFAGCDALETLARAQVAAGIQ</sequence>
<dbReference type="EMBL" id="BSDO01000006">
    <property type="protein sequence ID" value="GLI24233.1"/>
    <property type="molecule type" value="Genomic_DNA"/>
</dbReference>
<comment type="caution">
    <text evidence="2">The sequence shown here is derived from an EMBL/GenBank/DDBJ whole genome shotgun (WGS) entry which is preliminary data.</text>
</comment>
<protein>
    <submittedName>
        <fullName evidence="2">Methylmalonyl-CoA mutase</fullName>
        <ecNumber evidence="3">5.4.99.2</ecNumber>
    </submittedName>
</protein>
<dbReference type="GO" id="GO:0004494">
    <property type="term" value="F:methylmalonyl-CoA mutase activity"/>
    <property type="evidence" value="ECO:0007669"/>
    <property type="project" value="UniProtKB-EC"/>
</dbReference>
<dbReference type="Proteomes" id="UP001144397">
    <property type="component" value="Unassembled WGS sequence"/>
</dbReference>
<dbReference type="GO" id="GO:0031419">
    <property type="term" value="F:cobalamin binding"/>
    <property type="evidence" value="ECO:0007669"/>
    <property type="project" value="InterPro"/>
</dbReference>
<evidence type="ECO:0000313" key="5">
    <source>
        <dbReference type="Proteomes" id="UP001245370"/>
    </source>
</evidence>
<dbReference type="RefSeq" id="WP_281809022.1">
    <property type="nucleotide sequence ID" value="NZ_BSDO01000006.1"/>
</dbReference>
<dbReference type="Pfam" id="PF01642">
    <property type="entry name" value="MM_CoA_mutase"/>
    <property type="match status" value="1"/>
</dbReference>
<dbReference type="GO" id="GO:0019678">
    <property type="term" value="P:propionate metabolic process, methylmalonyl pathway"/>
    <property type="evidence" value="ECO:0007669"/>
    <property type="project" value="TreeGrafter"/>
</dbReference>
<name>A0A9W6CUR2_XANFL</name>
<keyword evidence="5" id="KW-1185">Reference proteome</keyword>
<gene>
    <name evidence="2" type="primary">mutA</name>
    <name evidence="3" type="ORF">GGQ86_003712</name>
    <name evidence="2" type="ORF">XFLAVUS301_39070</name>
</gene>
<dbReference type="SUPFAM" id="SSF51703">
    <property type="entry name" value="Cobalamin (vitamin B12)-dependent enzymes"/>
    <property type="match status" value="1"/>
</dbReference>
<dbReference type="GeneID" id="95764682"/>
<proteinExistence type="predicted"/>
<dbReference type="InterPro" id="IPR006099">
    <property type="entry name" value="MeMalonylCoA_mutase_a/b_cat"/>
</dbReference>
<evidence type="ECO:0000313" key="2">
    <source>
        <dbReference type="EMBL" id="GLI24233.1"/>
    </source>
</evidence>
<dbReference type="Gene3D" id="3.20.20.240">
    <property type="entry name" value="Methylmalonyl-CoA mutase"/>
    <property type="match status" value="1"/>
</dbReference>
<accession>A0A9W6CUR2</accession>
<dbReference type="CDD" id="cd03677">
    <property type="entry name" value="MM_CoA_mutase_beta"/>
    <property type="match status" value="1"/>
</dbReference>
<dbReference type="AlphaFoldDB" id="A0A9W6CUR2"/>
<dbReference type="PANTHER" id="PTHR48101:SF4">
    <property type="entry name" value="METHYLMALONYL-COA MUTASE, MITOCHONDRIAL"/>
    <property type="match status" value="1"/>
</dbReference>
<dbReference type="EMBL" id="JAVDPY010000007">
    <property type="protein sequence ID" value="MDR6335217.1"/>
    <property type="molecule type" value="Genomic_DNA"/>
</dbReference>
<dbReference type="Gene3D" id="3.40.50.280">
    <property type="entry name" value="Cobalamin-binding domain"/>
    <property type="match status" value="1"/>
</dbReference>
<organism evidence="2 4">
    <name type="scientific">Xanthobacter flavus</name>
    <dbReference type="NCBI Taxonomy" id="281"/>
    <lineage>
        <taxon>Bacteria</taxon>
        <taxon>Pseudomonadati</taxon>
        <taxon>Pseudomonadota</taxon>
        <taxon>Alphaproteobacteria</taxon>
        <taxon>Hyphomicrobiales</taxon>
        <taxon>Xanthobacteraceae</taxon>
        <taxon>Xanthobacter</taxon>
    </lineage>
</organism>